<evidence type="ECO:0000259" key="5">
    <source>
        <dbReference type="PROSITE" id="PS00662"/>
    </source>
</evidence>
<sequence length="624" mass="69654">MTTLRLRLPGDAPLPPAATPTASAGAVSPRPVAAMAEPLAEAPPRDLRTLFAGIGLSSMQIQQVELRMQRGEDMTDVIRDLGYASDDAVAGVQAQRHGYGLLTADAAREVDLQAYLQAGFSMDRSRAFVPVAWEGDTLTVAVSRYQQTNDAMSYFSEQLAQAGRSPRMQFVFASDVTIQSLHHRWFSHSETALRGRIDECDKLYGQRMDDAMQERAAFSIRQLVFDLLRHAAYAGASDIHLERTRLAGYILLRHDGVRRRFAPMRLETFEALCNVLRNMTQVQQEQMKESLMVEGGLHEETQRALEQNKDDEIAAVLQRWNFRFQFGQAISGETVTIRLNDGQGGVADWQKLGFKPDHQAFLESVLHSSDGLVIITGPTGSGKTTTLYAALQRLDGDARSIQSIERPVEFQDPRWRQYQIPTHVPEVEGGKKLLKGQLRNDPDVILMGEVRDREAVELLLRASTTGHLVLSTFHIKTAPTTFTQFREYGIRGEAVASELKAIIAQRLVRRLCPSCCEPDDRPASRQTLIDHKIEAPNGGALQRASRQGCPACHHTGYRGRRMVYELLRMTPAVRQLIEEDAPISRIAAAAFQGSYRRMWHHALELVAEGVTSLDEIHANVPEEV</sequence>
<dbReference type="InterPro" id="IPR001482">
    <property type="entry name" value="T2SS/T4SS_dom"/>
</dbReference>
<accession>A0A2S9WZA8</accession>
<dbReference type="GO" id="GO:0005886">
    <property type="term" value="C:plasma membrane"/>
    <property type="evidence" value="ECO:0007669"/>
    <property type="project" value="TreeGrafter"/>
</dbReference>
<dbReference type="GO" id="GO:0005524">
    <property type="term" value="F:ATP binding"/>
    <property type="evidence" value="ECO:0007669"/>
    <property type="project" value="UniProtKB-KW"/>
</dbReference>
<comment type="caution">
    <text evidence="6">The sequence shown here is derived from an EMBL/GenBank/DDBJ whole genome shotgun (WGS) entry which is preliminary data.</text>
</comment>
<dbReference type="EMBL" id="MTBD01000037">
    <property type="protein sequence ID" value="PRP68805.1"/>
    <property type="molecule type" value="Genomic_DNA"/>
</dbReference>
<protein>
    <recommendedName>
        <fullName evidence="5">Bacterial type II secretion system protein E domain-containing protein</fullName>
    </recommendedName>
</protein>
<dbReference type="InterPro" id="IPR037257">
    <property type="entry name" value="T2SS_E_N_sf"/>
</dbReference>
<reference evidence="6 7" key="1">
    <citation type="submission" date="2017-01" db="EMBL/GenBank/DDBJ databases">
        <title>New insights into the genetic diversity of Chromobacterium isolated from tropical freshwater lake.</title>
        <authorList>
            <person name="Santos A.B."/>
            <person name="Nascimento A.M."/>
            <person name="Da Silva P.C."/>
        </authorList>
    </citation>
    <scope>NUCLEOTIDE SEQUENCE [LARGE SCALE GENOMIC DNA]</scope>
    <source>
        <strain evidence="6 7">56AF</strain>
    </source>
</reference>
<name>A0A2S9WZA8_9NEIS</name>
<dbReference type="PROSITE" id="PS00662">
    <property type="entry name" value="T2SP_E"/>
    <property type="match status" value="1"/>
</dbReference>
<feature type="domain" description="Bacterial type II secretion system protein E" evidence="5">
    <location>
        <begin position="438"/>
        <end position="452"/>
    </location>
</feature>
<dbReference type="Proteomes" id="UP000239469">
    <property type="component" value="Unassembled WGS sequence"/>
</dbReference>
<feature type="compositionally biased region" description="Low complexity" evidence="4">
    <location>
        <begin position="19"/>
        <end position="29"/>
    </location>
</feature>
<dbReference type="SUPFAM" id="SSF52540">
    <property type="entry name" value="P-loop containing nucleoside triphosphate hydrolases"/>
    <property type="match status" value="1"/>
</dbReference>
<dbReference type="InterPro" id="IPR027417">
    <property type="entry name" value="P-loop_NTPase"/>
</dbReference>
<dbReference type="Gene3D" id="3.30.450.90">
    <property type="match status" value="1"/>
</dbReference>
<dbReference type="GO" id="GO:0016887">
    <property type="term" value="F:ATP hydrolysis activity"/>
    <property type="evidence" value="ECO:0007669"/>
    <property type="project" value="TreeGrafter"/>
</dbReference>
<dbReference type="AlphaFoldDB" id="A0A2S9WZA8"/>
<organism evidence="6 7">
    <name type="scientific">Chromobacterium amazonense</name>
    <dbReference type="NCBI Taxonomy" id="1382803"/>
    <lineage>
        <taxon>Bacteria</taxon>
        <taxon>Pseudomonadati</taxon>
        <taxon>Pseudomonadota</taxon>
        <taxon>Betaproteobacteria</taxon>
        <taxon>Neisseriales</taxon>
        <taxon>Chromobacteriaceae</taxon>
        <taxon>Chromobacterium</taxon>
    </lineage>
</organism>
<evidence type="ECO:0000313" key="7">
    <source>
        <dbReference type="Proteomes" id="UP000239469"/>
    </source>
</evidence>
<dbReference type="PANTHER" id="PTHR30258">
    <property type="entry name" value="TYPE II SECRETION SYSTEM PROTEIN GSPE-RELATED"/>
    <property type="match status" value="1"/>
</dbReference>
<gene>
    <name evidence="6" type="ORF">BUE93_20375</name>
</gene>
<dbReference type="Pfam" id="PF00437">
    <property type="entry name" value="T2SSE"/>
    <property type="match status" value="1"/>
</dbReference>
<dbReference type="Gene3D" id="3.40.50.300">
    <property type="entry name" value="P-loop containing nucleotide triphosphate hydrolases"/>
    <property type="match status" value="1"/>
</dbReference>
<dbReference type="OrthoDB" id="9804785at2"/>
<evidence type="ECO:0000256" key="1">
    <source>
        <dbReference type="ARBA" id="ARBA00006611"/>
    </source>
</evidence>
<keyword evidence="2" id="KW-0547">Nucleotide-binding</keyword>
<evidence type="ECO:0000256" key="4">
    <source>
        <dbReference type="SAM" id="MobiDB-lite"/>
    </source>
</evidence>
<evidence type="ECO:0000313" key="6">
    <source>
        <dbReference type="EMBL" id="PRP68805.1"/>
    </source>
</evidence>
<dbReference type="PANTHER" id="PTHR30258:SF1">
    <property type="entry name" value="PROTEIN TRANSPORT PROTEIN HOFB HOMOLOG"/>
    <property type="match status" value="1"/>
</dbReference>
<dbReference type="SUPFAM" id="SSF160246">
    <property type="entry name" value="EspE N-terminal domain-like"/>
    <property type="match status" value="1"/>
</dbReference>
<dbReference type="RefSeq" id="WP_106078048.1">
    <property type="nucleotide sequence ID" value="NZ_MTBD01000037.1"/>
</dbReference>
<comment type="similarity">
    <text evidence="1">Belongs to the GSP E family.</text>
</comment>
<keyword evidence="3" id="KW-0067">ATP-binding</keyword>
<feature type="region of interest" description="Disordered" evidence="4">
    <location>
        <begin position="1"/>
        <end position="29"/>
    </location>
</feature>
<evidence type="ECO:0000256" key="2">
    <source>
        <dbReference type="ARBA" id="ARBA00022741"/>
    </source>
</evidence>
<evidence type="ECO:0000256" key="3">
    <source>
        <dbReference type="ARBA" id="ARBA00022840"/>
    </source>
</evidence>
<proteinExistence type="inferred from homology"/>